<name>A0A090LBT6_STRRB</name>
<reference evidence="9 10" key="1">
    <citation type="submission" date="2014-09" db="EMBL/GenBank/DDBJ databases">
        <authorList>
            <person name="Martin A.A."/>
        </authorList>
    </citation>
    <scope>NUCLEOTIDE SEQUENCE</scope>
    <source>
        <strain evidence="10">ED321</strain>
        <strain evidence="9">ED321 Heterogonic</strain>
    </source>
</reference>
<evidence type="ECO:0000313" key="12">
    <source>
        <dbReference type="WormBase" id="SRAE_1000326300"/>
    </source>
</evidence>
<dbReference type="EMBL" id="LN609528">
    <property type="protein sequence ID" value="CEF65010.1"/>
    <property type="molecule type" value="Genomic_DNA"/>
</dbReference>
<evidence type="ECO:0000313" key="11">
    <source>
        <dbReference type="WBParaSite" id="SRAE_1000326300.1"/>
    </source>
</evidence>
<keyword evidence="10" id="KW-1185">Reference proteome</keyword>
<dbReference type="Proteomes" id="UP000035682">
    <property type="component" value="Unplaced"/>
</dbReference>
<evidence type="ECO:0000256" key="3">
    <source>
        <dbReference type="ARBA" id="ARBA00022946"/>
    </source>
</evidence>
<dbReference type="InterPro" id="IPR019716">
    <property type="entry name" value="Ribosomal_mL53"/>
</dbReference>
<dbReference type="AlphaFoldDB" id="A0A090LBT6"/>
<dbReference type="Gene3D" id="3.40.30.10">
    <property type="entry name" value="Glutaredoxin"/>
    <property type="match status" value="1"/>
</dbReference>
<gene>
    <name evidence="9 11 12" type="ORF">SRAE_1000326300</name>
</gene>
<dbReference type="GO" id="GO:0005762">
    <property type="term" value="C:mitochondrial large ribosomal subunit"/>
    <property type="evidence" value="ECO:0007669"/>
    <property type="project" value="TreeGrafter"/>
</dbReference>
<dbReference type="CTD" id="36377375"/>
<reference evidence="11" key="2">
    <citation type="submission" date="2020-12" db="UniProtKB">
        <authorList>
            <consortium name="WormBaseParasite"/>
        </authorList>
    </citation>
    <scope>IDENTIFICATION</scope>
</reference>
<evidence type="ECO:0000313" key="9">
    <source>
        <dbReference type="EMBL" id="CEF65010.1"/>
    </source>
</evidence>
<comment type="subcellular location">
    <subcellularLocation>
        <location evidence="1">Mitochondrion</location>
    </subcellularLocation>
</comment>
<evidence type="ECO:0000256" key="2">
    <source>
        <dbReference type="ARBA" id="ARBA00005557"/>
    </source>
</evidence>
<dbReference type="SUPFAM" id="SSF52833">
    <property type="entry name" value="Thioredoxin-like"/>
    <property type="match status" value="1"/>
</dbReference>
<dbReference type="STRING" id="34506.A0A090LBT6"/>
<dbReference type="WBParaSite" id="SRAE_1000326300.1">
    <property type="protein sequence ID" value="SRAE_1000326300.1"/>
    <property type="gene ID" value="WBGene00259880"/>
</dbReference>
<sequence length="115" mass="13558">MCQMWTKIRQGVRWLPHERLAQAVKQLDFKNVKTIHVSLDPFHPKNESIRQFWFHVSSMNVRQTNPSVKILPEIRNDRGDPFVLTELTNGQKYKFHTANFPPADLLKTFSRVISK</sequence>
<evidence type="ECO:0000256" key="4">
    <source>
        <dbReference type="ARBA" id="ARBA00022980"/>
    </source>
</evidence>
<dbReference type="OMA" id="CKMWERI"/>
<proteinExistence type="inferred from homology"/>
<protein>
    <recommendedName>
        <fullName evidence="7">Large ribosomal subunit protein mL53</fullName>
    </recommendedName>
    <alternativeName>
        <fullName evidence="8">39S ribosomal protein L53, mitochondrial</fullName>
    </alternativeName>
</protein>
<dbReference type="OrthoDB" id="6618793at2759"/>
<evidence type="ECO:0000256" key="1">
    <source>
        <dbReference type="ARBA" id="ARBA00004173"/>
    </source>
</evidence>
<evidence type="ECO:0000256" key="8">
    <source>
        <dbReference type="ARBA" id="ARBA00042721"/>
    </source>
</evidence>
<dbReference type="WormBase" id="SRAE_1000326300">
    <property type="protein sequence ID" value="SRP11888"/>
    <property type="gene ID" value="WBGene00259880"/>
</dbReference>
<evidence type="ECO:0000256" key="6">
    <source>
        <dbReference type="ARBA" id="ARBA00023274"/>
    </source>
</evidence>
<evidence type="ECO:0000313" key="10">
    <source>
        <dbReference type="Proteomes" id="UP000035682"/>
    </source>
</evidence>
<dbReference type="GeneID" id="36377375"/>
<keyword evidence="5" id="KW-0496">Mitochondrion</keyword>
<accession>A0A090LBT6</accession>
<dbReference type="Pfam" id="PF10780">
    <property type="entry name" value="MRP_L53"/>
    <property type="match status" value="1"/>
</dbReference>
<keyword evidence="4" id="KW-0689">Ribosomal protein</keyword>
<dbReference type="RefSeq" id="XP_024504211.1">
    <property type="nucleotide sequence ID" value="XM_024650433.1"/>
</dbReference>
<evidence type="ECO:0000256" key="5">
    <source>
        <dbReference type="ARBA" id="ARBA00023128"/>
    </source>
</evidence>
<organism evidence="9">
    <name type="scientific">Strongyloides ratti</name>
    <name type="common">Parasitic roundworm</name>
    <dbReference type="NCBI Taxonomy" id="34506"/>
    <lineage>
        <taxon>Eukaryota</taxon>
        <taxon>Metazoa</taxon>
        <taxon>Ecdysozoa</taxon>
        <taxon>Nematoda</taxon>
        <taxon>Chromadorea</taxon>
        <taxon>Rhabditida</taxon>
        <taxon>Tylenchina</taxon>
        <taxon>Panagrolaimomorpha</taxon>
        <taxon>Strongyloidoidea</taxon>
        <taxon>Strongyloididae</taxon>
        <taxon>Strongyloides</taxon>
    </lineage>
</organism>
<dbReference type="PANTHER" id="PTHR33618:SF1">
    <property type="entry name" value="LARGE RIBOSOMAL SUBUNIT PROTEIN ML53"/>
    <property type="match status" value="1"/>
</dbReference>
<comment type="similarity">
    <text evidence="2">Belongs to the mitochondrion-specific ribosomal protein mL53 family.</text>
</comment>
<dbReference type="InterPro" id="IPR052473">
    <property type="entry name" value="mtLSU_mL53"/>
</dbReference>
<keyword evidence="6" id="KW-0687">Ribonucleoprotein</keyword>
<keyword evidence="3" id="KW-0809">Transit peptide</keyword>
<dbReference type="PANTHER" id="PTHR33618">
    <property type="entry name" value="39S RIBOSOMAL PROTEIN L53, MITOCHONDRIAL"/>
    <property type="match status" value="1"/>
</dbReference>
<dbReference type="InterPro" id="IPR036249">
    <property type="entry name" value="Thioredoxin-like_sf"/>
</dbReference>
<evidence type="ECO:0000256" key="7">
    <source>
        <dbReference type="ARBA" id="ARBA00035180"/>
    </source>
</evidence>